<keyword evidence="3" id="KW-1185">Reference proteome</keyword>
<evidence type="ECO:0000313" key="2">
    <source>
        <dbReference type="EMBL" id="MBB5753262.1"/>
    </source>
</evidence>
<gene>
    <name evidence="2" type="ORF">GGQ63_002328</name>
</gene>
<comment type="caution">
    <text evidence="2">The sequence shown here is derived from an EMBL/GenBank/DDBJ whole genome shotgun (WGS) entry which is preliminary data.</text>
</comment>
<keyword evidence="1" id="KW-1133">Transmembrane helix</keyword>
<dbReference type="AlphaFoldDB" id="A0A7W9L270"/>
<feature type="transmembrane region" description="Helical" evidence="1">
    <location>
        <begin position="34"/>
        <end position="58"/>
    </location>
</feature>
<keyword evidence="1" id="KW-0812">Transmembrane</keyword>
<reference evidence="2 3" key="1">
    <citation type="submission" date="2020-08" db="EMBL/GenBank/DDBJ databases">
        <title>Genomic Encyclopedia of Type Strains, Phase IV (KMG-IV): sequencing the most valuable type-strain genomes for metagenomic binning, comparative biology and taxonomic classification.</title>
        <authorList>
            <person name="Goeker M."/>
        </authorList>
    </citation>
    <scope>NUCLEOTIDE SEQUENCE [LARGE SCALE GENOMIC DNA]</scope>
    <source>
        <strain evidence="2 3">DSM 16268</strain>
    </source>
</reference>
<dbReference type="RefSeq" id="WP_183855908.1">
    <property type="nucleotide sequence ID" value="NZ_JACHOO010000004.1"/>
</dbReference>
<accession>A0A7W9L270</accession>
<sequence length="60" mass="5981">MAARPRPAPLAPLQNDRPATGPALFAGGPVPIRIGFLVALTLELSLLGAVVALVGVVVGV</sequence>
<evidence type="ECO:0000313" key="3">
    <source>
        <dbReference type="Proteomes" id="UP000523821"/>
    </source>
</evidence>
<name>A0A7W9L270_9HYPH</name>
<dbReference type="EMBL" id="JACHOO010000004">
    <property type="protein sequence ID" value="MBB5753262.1"/>
    <property type="molecule type" value="Genomic_DNA"/>
</dbReference>
<dbReference type="Proteomes" id="UP000523821">
    <property type="component" value="Unassembled WGS sequence"/>
</dbReference>
<organism evidence="2 3">
    <name type="scientific">Prosthecomicrobium pneumaticum</name>
    <dbReference type="NCBI Taxonomy" id="81895"/>
    <lineage>
        <taxon>Bacteria</taxon>
        <taxon>Pseudomonadati</taxon>
        <taxon>Pseudomonadota</taxon>
        <taxon>Alphaproteobacteria</taxon>
        <taxon>Hyphomicrobiales</taxon>
        <taxon>Kaistiaceae</taxon>
        <taxon>Prosthecomicrobium</taxon>
    </lineage>
</organism>
<keyword evidence="1" id="KW-0472">Membrane</keyword>
<protein>
    <submittedName>
        <fullName evidence="2">Uncharacterized protein</fullName>
    </submittedName>
</protein>
<evidence type="ECO:0000256" key="1">
    <source>
        <dbReference type="SAM" id="Phobius"/>
    </source>
</evidence>
<proteinExistence type="predicted"/>